<evidence type="ECO:0000256" key="1">
    <source>
        <dbReference type="SAM" id="MobiDB-lite"/>
    </source>
</evidence>
<evidence type="ECO:0000256" key="2">
    <source>
        <dbReference type="SAM" id="Phobius"/>
    </source>
</evidence>
<evidence type="ECO:0008006" key="5">
    <source>
        <dbReference type="Google" id="ProtNLM"/>
    </source>
</evidence>
<feature type="compositionally biased region" description="Low complexity" evidence="1">
    <location>
        <begin position="14"/>
        <end position="29"/>
    </location>
</feature>
<feature type="region of interest" description="Disordered" evidence="1">
    <location>
        <begin position="1"/>
        <end position="68"/>
    </location>
</feature>
<dbReference type="InParanoid" id="A0A316W2D5"/>
<feature type="region of interest" description="Disordered" evidence="1">
    <location>
        <begin position="153"/>
        <end position="186"/>
    </location>
</feature>
<organism evidence="3 4">
    <name type="scientific">Ceraceosorus guamensis</name>
    <dbReference type="NCBI Taxonomy" id="1522189"/>
    <lineage>
        <taxon>Eukaryota</taxon>
        <taxon>Fungi</taxon>
        <taxon>Dikarya</taxon>
        <taxon>Basidiomycota</taxon>
        <taxon>Ustilaginomycotina</taxon>
        <taxon>Exobasidiomycetes</taxon>
        <taxon>Ceraceosorales</taxon>
        <taxon>Ceraceosoraceae</taxon>
        <taxon>Ceraceosorus</taxon>
    </lineage>
</organism>
<keyword evidence="2" id="KW-0812">Transmembrane</keyword>
<protein>
    <recommendedName>
        <fullName evidence="5">Transmembrane protein</fullName>
    </recommendedName>
</protein>
<reference evidence="3 4" key="1">
    <citation type="journal article" date="2018" name="Mol. Biol. Evol.">
        <title>Broad Genomic Sampling Reveals a Smut Pathogenic Ancestry of the Fungal Clade Ustilaginomycotina.</title>
        <authorList>
            <person name="Kijpornyongpan T."/>
            <person name="Mondo S.J."/>
            <person name="Barry K."/>
            <person name="Sandor L."/>
            <person name="Lee J."/>
            <person name="Lipzen A."/>
            <person name="Pangilinan J."/>
            <person name="LaButti K."/>
            <person name="Hainaut M."/>
            <person name="Henrissat B."/>
            <person name="Grigoriev I.V."/>
            <person name="Spatafora J.W."/>
            <person name="Aime M.C."/>
        </authorList>
    </citation>
    <scope>NUCLEOTIDE SEQUENCE [LARGE SCALE GENOMIC DNA]</scope>
    <source>
        <strain evidence="3 4">MCA 4658</strain>
    </source>
</reference>
<dbReference type="OrthoDB" id="10343736at2759"/>
<feature type="transmembrane region" description="Helical" evidence="2">
    <location>
        <begin position="125"/>
        <end position="147"/>
    </location>
</feature>
<dbReference type="Proteomes" id="UP000245783">
    <property type="component" value="Unassembled WGS sequence"/>
</dbReference>
<keyword evidence="2" id="KW-1133">Transmembrane helix</keyword>
<accession>A0A316W2D5</accession>
<dbReference type="RefSeq" id="XP_025371072.1">
    <property type="nucleotide sequence ID" value="XM_025517416.1"/>
</dbReference>
<feature type="compositionally biased region" description="Pro residues" evidence="1">
    <location>
        <begin position="170"/>
        <end position="180"/>
    </location>
</feature>
<gene>
    <name evidence="3" type="ORF">IE81DRAFT_52188</name>
</gene>
<dbReference type="EMBL" id="KZ819365">
    <property type="protein sequence ID" value="PWN43912.1"/>
    <property type="molecule type" value="Genomic_DNA"/>
</dbReference>
<evidence type="ECO:0000313" key="4">
    <source>
        <dbReference type="Proteomes" id="UP000245783"/>
    </source>
</evidence>
<proteinExistence type="predicted"/>
<dbReference type="GeneID" id="37039286"/>
<feature type="compositionally biased region" description="Basic and acidic residues" evidence="1">
    <location>
        <begin position="1"/>
        <end position="11"/>
    </location>
</feature>
<name>A0A316W2D5_9BASI</name>
<evidence type="ECO:0000313" key="3">
    <source>
        <dbReference type="EMBL" id="PWN43912.1"/>
    </source>
</evidence>
<sequence>MTLDTTKKDADAPSLAEGSEAGSSSAIAATNPNGPNAVPPSYEDSVAAGQRDSASPLHAAHPGYGASPYQPSHTARIVILTPNQVPPPTGAIRVAHLGGVRPTHPHAANPAAQSSGRRARPVTRFLAALFWAWMLYLTLCLVVAAIIEAAERNNKRHGKPGKRPEGDQPGFPPLPPPETQPPHRHFEQTLQAVYKQLNL</sequence>
<keyword evidence="4" id="KW-1185">Reference proteome</keyword>
<dbReference type="AlphaFoldDB" id="A0A316W2D5"/>
<keyword evidence="2" id="KW-0472">Membrane</keyword>